<feature type="region of interest" description="Disordered" evidence="1">
    <location>
        <begin position="774"/>
        <end position="794"/>
    </location>
</feature>
<keyword evidence="3" id="KW-1185">Reference proteome</keyword>
<evidence type="ECO:0000313" key="2">
    <source>
        <dbReference type="EMBL" id="RKU46236.1"/>
    </source>
</evidence>
<reference evidence="2 3" key="1">
    <citation type="submission" date="2018-08" db="EMBL/GenBank/DDBJ databases">
        <title>Draft genome of the lignicolous fungus Coniochaeta pulveracea.</title>
        <authorList>
            <person name="Borstlap C.J."/>
            <person name="De Witt R.N."/>
            <person name="Botha A."/>
            <person name="Volschenk H."/>
        </authorList>
    </citation>
    <scope>NUCLEOTIDE SEQUENCE [LARGE SCALE GENOMIC DNA]</scope>
    <source>
        <strain evidence="2 3">CAB683</strain>
    </source>
</reference>
<protein>
    <submittedName>
        <fullName evidence="2">Uncharacterized protein</fullName>
    </submittedName>
</protein>
<feature type="region of interest" description="Disordered" evidence="1">
    <location>
        <begin position="561"/>
        <end position="603"/>
    </location>
</feature>
<evidence type="ECO:0000313" key="3">
    <source>
        <dbReference type="Proteomes" id="UP000275385"/>
    </source>
</evidence>
<feature type="region of interest" description="Disordered" evidence="1">
    <location>
        <begin position="1"/>
        <end position="23"/>
    </location>
</feature>
<dbReference type="Proteomes" id="UP000275385">
    <property type="component" value="Unassembled WGS sequence"/>
</dbReference>
<dbReference type="STRING" id="177199.A0A420YEB7"/>
<feature type="compositionally biased region" description="Polar residues" evidence="1">
    <location>
        <begin position="687"/>
        <end position="698"/>
    </location>
</feature>
<proteinExistence type="predicted"/>
<dbReference type="OrthoDB" id="3946750at2759"/>
<sequence length="885" mass="97370">MLTTSRISARARSSSSCSGVPAPGTVVIQQYQQTRSFRFGRTWCSTFDPESHPRESVHELTRRQRKLQRKYAKSLERRPSWEDHPGAEEARRELRGMIHDFCGKKPRRSTHQTPDNPTGVRPGQNIEDVERGPMEHLLFGDHSAGGWFSPFQSVRDLLYRDEHVPTATETQKPHDAARKVSSVIDNEPKYVIDPITNRKVPKVAASVVFPPKDASVEVPASDAPAYKPQFAAAHNHPPIFNDGPPPRAELKKYDQVETDLESWNTFHDEHSAPNLHQPMLESEEYEKSHSVPGQEQVSWHANDGLLSSNDSLAGFKGSTVSTSPTSLEHQAPLNIYSGEPNVVQPKELQQYEPFLHNRVAGISEPSDADGKDASAILGQHVSTAAELRDNRNRAPFNVYSGEPNVVEPSELEKYTTFQYNEPDGKALAGTEEGHNYNTAEVGSYQAFRYNEPDGKPPATSNTEAYVDLHKYQVASADLEGTQAPSTDEDTPRYLKELRQYQSFGYSEPDGSTSGIVDATAQSVEAFDQEQRAGRQLPYIELTEQERAEDLDLLRASDIRSAFELEPPSKEQSTSRNKLETSMSGIASVSDAEDQEAAASVQAAKEHMIEGKQLTGNYVRDFPEEFARSWASLVTPEPTGNASTASPRPLESALDRQNKQPLQPSLDRQPPARVRPSAGLPESYAADSFSNEPQGLQTSYEKEVGSKTQPVLATEYGDLSEVKYAPSASTQAEVTLRLSDADFAQQITSLQAQGYEIASGRGDVLVLRKGETSSPSLNPIDKTGSTSRTFPIPPTGRFASPTGFVNYELPSEVRPAKHGFVSGIDVRREEPVFSGGQKRDGGREKKSLPKRMVVGAVWLAGVSYAVGVVSEYFRTGGMDGTGPRGL</sequence>
<feature type="compositionally biased region" description="Low complexity" evidence="1">
    <location>
        <begin position="1"/>
        <end position="18"/>
    </location>
</feature>
<comment type="caution">
    <text evidence="2">The sequence shown here is derived from an EMBL/GenBank/DDBJ whole genome shotgun (WGS) entry which is preliminary data.</text>
</comment>
<feature type="region of interest" description="Disordered" evidence="1">
    <location>
        <begin position="102"/>
        <end position="126"/>
    </location>
</feature>
<name>A0A420YEB7_9PEZI</name>
<accession>A0A420YEB7</accession>
<evidence type="ECO:0000256" key="1">
    <source>
        <dbReference type="SAM" id="MobiDB-lite"/>
    </source>
</evidence>
<organism evidence="2 3">
    <name type="scientific">Coniochaeta pulveracea</name>
    <dbReference type="NCBI Taxonomy" id="177199"/>
    <lineage>
        <taxon>Eukaryota</taxon>
        <taxon>Fungi</taxon>
        <taxon>Dikarya</taxon>
        <taxon>Ascomycota</taxon>
        <taxon>Pezizomycotina</taxon>
        <taxon>Sordariomycetes</taxon>
        <taxon>Sordariomycetidae</taxon>
        <taxon>Coniochaetales</taxon>
        <taxon>Coniochaetaceae</taxon>
        <taxon>Coniochaeta</taxon>
    </lineage>
</organism>
<feature type="compositionally biased region" description="Polar residues" evidence="1">
    <location>
        <begin position="774"/>
        <end position="788"/>
    </location>
</feature>
<gene>
    <name evidence="2" type="ORF">DL546_005155</name>
</gene>
<feature type="compositionally biased region" description="Polar residues" evidence="1">
    <location>
        <begin position="569"/>
        <end position="586"/>
    </location>
</feature>
<dbReference type="EMBL" id="QVQW01000015">
    <property type="protein sequence ID" value="RKU46236.1"/>
    <property type="molecule type" value="Genomic_DNA"/>
</dbReference>
<dbReference type="AlphaFoldDB" id="A0A420YEB7"/>
<feature type="region of interest" description="Disordered" evidence="1">
    <location>
        <begin position="632"/>
        <end position="703"/>
    </location>
</feature>